<protein>
    <recommendedName>
        <fullName evidence="4">Transmembrane protein</fullName>
    </recommendedName>
</protein>
<evidence type="ECO:0008006" key="4">
    <source>
        <dbReference type="Google" id="ProtNLM"/>
    </source>
</evidence>
<reference evidence="2 3" key="1">
    <citation type="submission" date="2024-02" db="EMBL/GenBank/DDBJ databases">
        <title>A Gaetbulibacter species isolated from tidal flats and genomic insights of their niches.</title>
        <authorList>
            <person name="Ye Y."/>
        </authorList>
    </citation>
    <scope>NUCLEOTIDE SEQUENCE [LARGE SCALE GENOMIC DNA]</scope>
    <source>
        <strain evidence="2 3">KYW382</strain>
    </source>
</reference>
<feature type="transmembrane region" description="Helical" evidence="1">
    <location>
        <begin position="86"/>
        <end position="108"/>
    </location>
</feature>
<accession>A0ABW7MXL3</accession>
<keyword evidence="1" id="KW-1133">Transmembrane helix</keyword>
<evidence type="ECO:0000313" key="3">
    <source>
        <dbReference type="Proteomes" id="UP001610100"/>
    </source>
</evidence>
<sequence length="119" mass="13536">MKANFKWERIVFKIGVMALIIGALDPLEGSIIIMIGSALIALSLHLRKDDYRKFFLFAFLTITFGVFFLFYLSSLGGFGGTSTLSWWWALLIVPYPMGWITSIILLIIRTIRNAKNKNT</sequence>
<feature type="transmembrane region" description="Helical" evidence="1">
    <location>
        <begin position="54"/>
        <end position="74"/>
    </location>
</feature>
<evidence type="ECO:0000313" key="2">
    <source>
        <dbReference type="EMBL" id="MFH6771440.1"/>
    </source>
</evidence>
<keyword evidence="1" id="KW-0472">Membrane</keyword>
<feature type="transmembrane region" description="Helical" evidence="1">
    <location>
        <begin position="30"/>
        <end position="47"/>
    </location>
</feature>
<keyword evidence="3" id="KW-1185">Reference proteome</keyword>
<proteinExistence type="predicted"/>
<evidence type="ECO:0000256" key="1">
    <source>
        <dbReference type="SAM" id="Phobius"/>
    </source>
</evidence>
<dbReference type="Proteomes" id="UP001610100">
    <property type="component" value="Unassembled WGS sequence"/>
</dbReference>
<dbReference type="RefSeq" id="WP_344740493.1">
    <property type="nucleotide sequence ID" value="NZ_BAABAY010000001.1"/>
</dbReference>
<comment type="caution">
    <text evidence="2">The sequence shown here is derived from an EMBL/GenBank/DDBJ whole genome shotgun (WGS) entry which is preliminary data.</text>
</comment>
<gene>
    <name evidence="2" type="ORF">V8G58_05785</name>
</gene>
<organism evidence="2 3">
    <name type="scientific">Gaetbulibacter aestuarii</name>
    <dbReference type="NCBI Taxonomy" id="1502358"/>
    <lineage>
        <taxon>Bacteria</taxon>
        <taxon>Pseudomonadati</taxon>
        <taxon>Bacteroidota</taxon>
        <taxon>Flavobacteriia</taxon>
        <taxon>Flavobacteriales</taxon>
        <taxon>Flavobacteriaceae</taxon>
        <taxon>Gaetbulibacter</taxon>
    </lineage>
</organism>
<dbReference type="EMBL" id="JBAWKB010000001">
    <property type="protein sequence ID" value="MFH6771440.1"/>
    <property type="molecule type" value="Genomic_DNA"/>
</dbReference>
<keyword evidence="1" id="KW-0812">Transmembrane</keyword>
<name>A0ABW7MXL3_9FLAO</name>